<dbReference type="InterPro" id="IPR004525">
    <property type="entry name" value="EpmA"/>
</dbReference>
<evidence type="ECO:0000256" key="1">
    <source>
        <dbReference type="ARBA" id="ARBA00022598"/>
    </source>
</evidence>
<feature type="domain" description="Aminoacyl-transfer RNA synthetases class-II family profile" evidence="4">
    <location>
        <begin position="12"/>
        <end position="307"/>
    </location>
</feature>
<evidence type="ECO:0000256" key="2">
    <source>
        <dbReference type="ARBA" id="ARBA00022741"/>
    </source>
</evidence>
<dbReference type="PROSITE" id="PS50862">
    <property type="entry name" value="AA_TRNA_LIGASE_II"/>
    <property type="match status" value="1"/>
</dbReference>
<dbReference type="NCBIfam" id="TIGR00462">
    <property type="entry name" value="genX"/>
    <property type="match status" value="1"/>
</dbReference>
<proteinExistence type="predicted"/>
<name>A0ABS3Q4F3_9GAMM</name>
<evidence type="ECO:0000256" key="3">
    <source>
        <dbReference type="ARBA" id="ARBA00022840"/>
    </source>
</evidence>
<accession>A0ABS3Q4F3</accession>
<dbReference type="RefSeq" id="WP_208148656.1">
    <property type="nucleotide sequence ID" value="NZ_JAGETV010000008.1"/>
</dbReference>
<dbReference type="InterPro" id="IPR045864">
    <property type="entry name" value="aa-tRNA-synth_II/BPL/LPL"/>
</dbReference>
<dbReference type="PANTHER" id="PTHR42918:SF6">
    <property type="entry name" value="ELONGATION FACTOR P--(R)-BETA-LYSINE LIGASE"/>
    <property type="match status" value="1"/>
</dbReference>
<gene>
    <name evidence="5" type="primary">genX</name>
    <name evidence="5" type="ORF">J3998_06235</name>
</gene>
<dbReference type="NCBIfam" id="NF006828">
    <property type="entry name" value="PRK09350.1"/>
    <property type="match status" value="1"/>
</dbReference>
<sequence>MQQTIINRRQQLKQRSQFLQQLRAFFYARDVLEVDTPMLSQGATPDLHLRSLSSELQIPGQANKQNYFWHTSPEYPMKRLLCEGSGDIFYLGKVFRDGDISPRHQIEFTMLEWYRLGFSLPQLIDEVCELVNSVLPEQRQIQKLSYQQAFQQFAGIADIFQASAQECIDCLNRHNVPEIVGVDKDDKVLWEQLILTEVIEPQLGQCEITVIHDFPARDAALAKIDDANPWIAKRFEVFVDAMELANGYNELADADSYRQRFEESLAHRLEYGLPQVPLDENLLSTLKAKPLPECSGVALGVDRLLMLSLGVKDIAQVVCFSTEAC</sequence>
<dbReference type="EMBL" id="JAGETV010000008">
    <property type="protein sequence ID" value="MBO1927171.1"/>
    <property type="molecule type" value="Genomic_DNA"/>
</dbReference>
<evidence type="ECO:0000259" key="4">
    <source>
        <dbReference type="PROSITE" id="PS50862"/>
    </source>
</evidence>
<organism evidence="5 6">
    <name type="scientific">Thiomicrorhabdus marina</name>
    <dbReference type="NCBI Taxonomy" id="2818442"/>
    <lineage>
        <taxon>Bacteria</taxon>
        <taxon>Pseudomonadati</taxon>
        <taxon>Pseudomonadota</taxon>
        <taxon>Gammaproteobacteria</taxon>
        <taxon>Thiotrichales</taxon>
        <taxon>Piscirickettsiaceae</taxon>
        <taxon>Thiomicrorhabdus</taxon>
    </lineage>
</organism>
<evidence type="ECO:0000313" key="6">
    <source>
        <dbReference type="Proteomes" id="UP000664835"/>
    </source>
</evidence>
<dbReference type="SUPFAM" id="SSF55681">
    <property type="entry name" value="Class II aaRS and biotin synthetases"/>
    <property type="match status" value="1"/>
</dbReference>
<protein>
    <submittedName>
        <fullName evidence="5">EF-P lysine aminoacylase GenX</fullName>
    </submittedName>
</protein>
<dbReference type="Gene3D" id="3.30.930.10">
    <property type="entry name" value="Bira Bifunctional Protein, Domain 2"/>
    <property type="match status" value="1"/>
</dbReference>
<reference evidence="5 6" key="1">
    <citation type="submission" date="2021-03" db="EMBL/GenBank/DDBJ databases">
        <title>Thiomicrorhabdus sp.nov.,novel sulfur-oxidizing bacteria isolated from coastal sediment.</title>
        <authorList>
            <person name="Liu X."/>
        </authorList>
    </citation>
    <scope>NUCLEOTIDE SEQUENCE [LARGE SCALE GENOMIC DNA]</scope>
    <source>
        <strain evidence="5 6">6S2-11</strain>
    </source>
</reference>
<keyword evidence="6" id="KW-1185">Reference proteome</keyword>
<comment type="caution">
    <text evidence="5">The sequence shown here is derived from an EMBL/GenBank/DDBJ whole genome shotgun (WGS) entry which is preliminary data.</text>
</comment>
<dbReference type="Pfam" id="PF00152">
    <property type="entry name" value="tRNA-synt_2"/>
    <property type="match status" value="1"/>
</dbReference>
<dbReference type="InterPro" id="IPR006195">
    <property type="entry name" value="aa-tRNA-synth_II"/>
</dbReference>
<dbReference type="PANTHER" id="PTHR42918">
    <property type="entry name" value="LYSYL-TRNA SYNTHETASE"/>
    <property type="match status" value="1"/>
</dbReference>
<evidence type="ECO:0000313" key="5">
    <source>
        <dbReference type="EMBL" id="MBO1927171.1"/>
    </source>
</evidence>
<keyword evidence="1" id="KW-0436">Ligase</keyword>
<keyword evidence="3" id="KW-0067">ATP-binding</keyword>
<dbReference type="Proteomes" id="UP000664835">
    <property type="component" value="Unassembled WGS sequence"/>
</dbReference>
<dbReference type="InterPro" id="IPR004364">
    <property type="entry name" value="Aa-tRNA-synt_II"/>
</dbReference>
<keyword evidence="2" id="KW-0547">Nucleotide-binding</keyword>